<evidence type="ECO:0000313" key="5">
    <source>
        <dbReference type="EMBL" id="GGQ13979.1"/>
    </source>
</evidence>
<dbReference type="PANTHER" id="PTHR43201">
    <property type="entry name" value="ACYL-COA SYNTHETASE"/>
    <property type="match status" value="1"/>
</dbReference>
<reference evidence="5" key="2">
    <citation type="submission" date="2020-09" db="EMBL/GenBank/DDBJ databases">
        <authorList>
            <person name="Sun Q."/>
            <person name="Ohkuma M."/>
        </authorList>
    </citation>
    <scope>NUCLEOTIDE SEQUENCE</scope>
    <source>
        <strain evidence="5">JCM 4335</strain>
    </source>
</reference>
<evidence type="ECO:0000256" key="3">
    <source>
        <dbReference type="SAM" id="MobiDB-lite"/>
    </source>
</evidence>
<dbReference type="Gene3D" id="3.40.50.12780">
    <property type="entry name" value="N-terminal domain of ligase-like"/>
    <property type="match status" value="1"/>
</dbReference>
<sequence>MARRTTSSFHLGRVFDWHAEQARQSVLHVDRPFDIAPDGGLVYDGPALAAAVRELSDCLHAAGLRRGDRVVVSKENHFDMVLLAAGAARIGAVPVMIAPIASLESVRTMVDRAAPRLLVAGTGLLARAAEAGVELADEAVRVVRAGPSGAGGGGAVPLDELRGGPAAPARPGGDDDPMIATHTSGTTGVPKLVLHTANTAVGRFPPRMERYRLPLLTTRRDDVVAAAVSFAHIRVVAWASSQLKMAPRKLVAVSDPGLATVERVLEEHRPTSLEAFPNVFQHWEQLVDERPELFARTRLYVSTFDAVHPRTVRKFLGASRRRFPVWGWGLGQSEITGIMANLFTRRTVRAKARPDATNTGWPMLVGLDVVDPETGRRQARGKPGIIMVSTRARCLTYLGEDDRYRAKLDGRWWNSGDLGVRAGFGRVRLIDREVDMVPGISCIELESTLLERLENASDVTVLGVPGQPPVPVLCMRGDRLDPREWERATAGLPALAPPRTVPWEDVPRTATWKVRRAALREQVLGTGATFGSGKWT</sequence>
<evidence type="ECO:0000313" key="6">
    <source>
        <dbReference type="Proteomes" id="UP000654123"/>
    </source>
</evidence>
<dbReference type="Pfam" id="PF00501">
    <property type="entry name" value="AMP-binding"/>
    <property type="match status" value="1"/>
</dbReference>
<feature type="region of interest" description="Disordered" evidence="3">
    <location>
        <begin position="150"/>
        <end position="187"/>
    </location>
</feature>
<accession>A0A918EKD9</accession>
<dbReference type="SUPFAM" id="SSF56801">
    <property type="entry name" value="Acetyl-CoA synthetase-like"/>
    <property type="match status" value="1"/>
</dbReference>
<evidence type="ECO:0000256" key="1">
    <source>
        <dbReference type="ARBA" id="ARBA00006432"/>
    </source>
</evidence>
<name>A0A918EKD9_9ACTN</name>
<dbReference type="InterPro" id="IPR042099">
    <property type="entry name" value="ANL_N_sf"/>
</dbReference>
<comment type="similarity">
    <text evidence="1">Belongs to the ATP-dependent AMP-binding enzyme family.</text>
</comment>
<protein>
    <submittedName>
        <fullName evidence="5">Fatty-acid-CoA ligase FadD</fullName>
    </submittedName>
</protein>
<gene>
    <name evidence="5" type="ORF">GCM10010249_36080</name>
</gene>
<dbReference type="PANTHER" id="PTHR43201:SF5">
    <property type="entry name" value="MEDIUM-CHAIN ACYL-COA LIGASE ACSF2, MITOCHONDRIAL"/>
    <property type="match status" value="1"/>
</dbReference>
<keyword evidence="6" id="KW-1185">Reference proteome</keyword>
<reference evidence="5" key="1">
    <citation type="journal article" date="2014" name="Int. J. Syst. Evol. Microbiol.">
        <title>Complete genome sequence of Corynebacterium casei LMG S-19264T (=DSM 44701T), isolated from a smear-ripened cheese.</title>
        <authorList>
            <consortium name="US DOE Joint Genome Institute (JGI-PGF)"/>
            <person name="Walter F."/>
            <person name="Albersmeier A."/>
            <person name="Kalinowski J."/>
            <person name="Ruckert C."/>
        </authorList>
    </citation>
    <scope>NUCLEOTIDE SEQUENCE</scope>
    <source>
        <strain evidence="5">JCM 4335</strain>
    </source>
</reference>
<dbReference type="GO" id="GO:0031956">
    <property type="term" value="F:medium-chain fatty acid-CoA ligase activity"/>
    <property type="evidence" value="ECO:0007669"/>
    <property type="project" value="TreeGrafter"/>
</dbReference>
<dbReference type="EMBL" id="BMSV01000006">
    <property type="protein sequence ID" value="GGQ13979.1"/>
    <property type="molecule type" value="Genomic_DNA"/>
</dbReference>
<evidence type="ECO:0000256" key="2">
    <source>
        <dbReference type="ARBA" id="ARBA00022598"/>
    </source>
</evidence>
<proteinExistence type="inferred from homology"/>
<dbReference type="AlphaFoldDB" id="A0A918EKD9"/>
<feature type="domain" description="AMP-dependent synthetase/ligase" evidence="4">
    <location>
        <begin position="48"/>
        <end position="395"/>
    </location>
</feature>
<comment type="caution">
    <text evidence="5">The sequence shown here is derived from an EMBL/GenBank/DDBJ whole genome shotgun (WGS) entry which is preliminary data.</text>
</comment>
<dbReference type="GO" id="GO:0006631">
    <property type="term" value="P:fatty acid metabolic process"/>
    <property type="evidence" value="ECO:0007669"/>
    <property type="project" value="TreeGrafter"/>
</dbReference>
<evidence type="ECO:0000259" key="4">
    <source>
        <dbReference type="Pfam" id="PF00501"/>
    </source>
</evidence>
<organism evidence="5 6">
    <name type="scientific">Streptomyces roseolilacinus</name>
    <dbReference type="NCBI Taxonomy" id="66904"/>
    <lineage>
        <taxon>Bacteria</taxon>
        <taxon>Bacillati</taxon>
        <taxon>Actinomycetota</taxon>
        <taxon>Actinomycetes</taxon>
        <taxon>Kitasatosporales</taxon>
        <taxon>Streptomycetaceae</taxon>
        <taxon>Streptomyces</taxon>
    </lineage>
</organism>
<dbReference type="RefSeq" id="WP_189535009.1">
    <property type="nucleotide sequence ID" value="NZ_BMSV01000006.1"/>
</dbReference>
<keyword evidence="2 5" id="KW-0436">Ligase</keyword>
<dbReference type="InterPro" id="IPR000873">
    <property type="entry name" value="AMP-dep_synth/lig_dom"/>
</dbReference>
<dbReference type="Proteomes" id="UP000654123">
    <property type="component" value="Unassembled WGS sequence"/>
</dbReference>